<name>L7L8H2_9ACTN</name>
<accession>L7L8H2</accession>
<comment type="caution">
    <text evidence="4">The sequence shown here is derived from an EMBL/GenBank/DDBJ whole genome shotgun (WGS) entry which is preliminary data.</text>
</comment>
<keyword evidence="1" id="KW-0812">Transmembrane</keyword>
<reference evidence="4 5" key="1">
    <citation type="submission" date="2012-12" db="EMBL/GenBank/DDBJ databases">
        <title>Whole genome shotgun sequence of Gordonia hirsuta NBRC 16056.</title>
        <authorList>
            <person name="Isaki-Nakamura S."/>
            <person name="Hosoyama A."/>
            <person name="Tsuchikane K."/>
            <person name="Katsumata H."/>
            <person name="Baba S."/>
            <person name="Yamazaki S."/>
            <person name="Fujita N."/>
        </authorList>
    </citation>
    <scope>NUCLEOTIDE SEQUENCE [LARGE SCALE GENOMIC DNA]</scope>
    <source>
        <strain evidence="4 5">NBRC 16056</strain>
    </source>
</reference>
<evidence type="ECO:0000313" key="4">
    <source>
        <dbReference type="EMBL" id="GAC56352.1"/>
    </source>
</evidence>
<evidence type="ECO:0000256" key="1">
    <source>
        <dbReference type="SAM" id="Phobius"/>
    </source>
</evidence>
<gene>
    <name evidence="4" type="primary">mceB</name>
    <name evidence="4" type="ORF">GOHSU_04_02220</name>
</gene>
<dbReference type="Pfam" id="PF11887">
    <property type="entry name" value="Mce4_CUP1"/>
    <property type="match status" value="1"/>
</dbReference>
<dbReference type="InterPro" id="IPR024516">
    <property type="entry name" value="Mce_C"/>
</dbReference>
<dbReference type="OrthoDB" id="338143at2"/>
<protein>
    <submittedName>
        <fullName evidence="4">Mce family protein</fullName>
    </submittedName>
</protein>
<feature type="domain" description="Mce/MlaD" evidence="2">
    <location>
        <begin position="34"/>
        <end position="110"/>
    </location>
</feature>
<dbReference type="RefSeq" id="WP_005936393.1">
    <property type="nucleotide sequence ID" value="NZ_ATVK01000041.1"/>
</dbReference>
<feature type="domain" description="Mammalian cell entry C-terminal" evidence="3">
    <location>
        <begin position="113"/>
        <end position="325"/>
    </location>
</feature>
<sequence>MTTARWLTLASFVAVMSLILAALFAVFGNLRFDSNHYRAEFSDVSGLQADQFVRVAGVEVGKVTSVQITDRQSVLVDFVIDDSYLPTTATTATVRYLNLTGDRYLELRDGAGSPQPLSAGGTIALDHTAPALDLDALLGSFRPLLAAIEPGQINNFTADLLAVLQGQGSTVESLLTRTASVTAALADRDKIIGDLIIDLNTVLGSLADREEQLGTALDATALLAGRLADDAATWGRALTSVNQTTASLGELLTDTRAPIADTLTQLKRTADQLNAGSETIESNLSRLPDTYQKLTRLGAYGNFFNYYLCTLRLKLTGADGEDVVLPLFGQTTGRCEPR</sequence>
<dbReference type="eggNOG" id="COG1463">
    <property type="taxonomic scope" value="Bacteria"/>
</dbReference>
<keyword evidence="1" id="KW-0472">Membrane</keyword>
<dbReference type="PANTHER" id="PTHR33371">
    <property type="entry name" value="INTERMEMBRANE PHOSPHOLIPID TRANSPORT SYSTEM BINDING PROTEIN MLAD-RELATED"/>
    <property type="match status" value="1"/>
</dbReference>
<dbReference type="Proteomes" id="UP000053405">
    <property type="component" value="Unassembled WGS sequence"/>
</dbReference>
<evidence type="ECO:0000313" key="5">
    <source>
        <dbReference type="Proteomes" id="UP000053405"/>
    </source>
</evidence>
<dbReference type="PANTHER" id="PTHR33371:SF17">
    <property type="entry name" value="MCE-FAMILY PROTEIN MCE1B"/>
    <property type="match status" value="1"/>
</dbReference>
<dbReference type="InterPro" id="IPR052336">
    <property type="entry name" value="MlaD_Phospholipid_Transporter"/>
</dbReference>
<dbReference type="Pfam" id="PF02470">
    <property type="entry name" value="MlaD"/>
    <property type="match status" value="1"/>
</dbReference>
<proteinExistence type="predicted"/>
<evidence type="ECO:0000259" key="3">
    <source>
        <dbReference type="Pfam" id="PF11887"/>
    </source>
</evidence>
<keyword evidence="5" id="KW-1185">Reference proteome</keyword>
<dbReference type="InterPro" id="IPR003399">
    <property type="entry name" value="Mce/MlaD"/>
</dbReference>
<dbReference type="EMBL" id="BANT01000004">
    <property type="protein sequence ID" value="GAC56352.1"/>
    <property type="molecule type" value="Genomic_DNA"/>
</dbReference>
<dbReference type="NCBIfam" id="TIGR00996">
    <property type="entry name" value="Mtu_fam_mce"/>
    <property type="match status" value="1"/>
</dbReference>
<dbReference type="GO" id="GO:0005576">
    <property type="term" value="C:extracellular region"/>
    <property type="evidence" value="ECO:0007669"/>
    <property type="project" value="TreeGrafter"/>
</dbReference>
<evidence type="ECO:0000259" key="2">
    <source>
        <dbReference type="Pfam" id="PF02470"/>
    </source>
</evidence>
<organism evidence="4 5">
    <name type="scientific">Gordonia hirsuta DSM 44140 = NBRC 16056</name>
    <dbReference type="NCBI Taxonomy" id="1121927"/>
    <lineage>
        <taxon>Bacteria</taxon>
        <taxon>Bacillati</taxon>
        <taxon>Actinomycetota</taxon>
        <taxon>Actinomycetes</taxon>
        <taxon>Mycobacteriales</taxon>
        <taxon>Gordoniaceae</taxon>
        <taxon>Gordonia</taxon>
    </lineage>
</organism>
<dbReference type="STRING" id="1121927.GOHSU_04_02220"/>
<dbReference type="GO" id="GO:0051701">
    <property type="term" value="P:biological process involved in interaction with host"/>
    <property type="evidence" value="ECO:0007669"/>
    <property type="project" value="TreeGrafter"/>
</dbReference>
<keyword evidence="1" id="KW-1133">Transmembrane helix</keyword>
<dbReference type="AlphaFoldDB" id="L7L8H2"/>
<feature type="transmembrane region" description="Helical" evidence="1">
    <location>
        <begin position="6"/>
        <end position="28"/>
    </location>
</feature>
<dbReference type="InterPro" id="IPR005693">
    <property type="entry name" value="Mce"/>
</dbReference>